<evidence type="ECO:0000256" key="2">
    <source>
        <dbReference type="ARBA" id="ARBA00022578"/>
    </source>
</evidence>
<comment type="caution">
    <text evidence="7">The sequence shown here is derived from an EMBL/GenBank/DDBJ whole genome shotgun (WGS) entry which is preliminary data.</text>
</comment>
<name>A0A7X3CUY7_9BACL</name>
<dbReference type="PANTHER" id="PTHR35004:SF6">
    <property type="entry name" value="TRANSPOSASE"/>
    <property type="match status" value="1"/>
</dbReference>
<dbReference type="InterPro" id="IPR036397">
    <property type="entry name" value="RNaseH_sf"/>
</dbReference>
<evidence type="ECO:0000256" key="4">
    <source>
        <dbReference type="ARBA" id="ARBA00023172"/>
    </source>
</evidence>
<dbReference type="InterPro" id="IPR001584">
    <property type="entry name" value="Integrase_cat-core"/>
</dbReference>
<dbReference type="SUPFAM" id="SSF53098">
    <property type="entry name" value="Ribonuclease H-like"/>
    <property type="match status" value="1"/>
</dbReference>
<dbReference type="InterPro" id="IPR012337">
    <property type="entry name" value="RNaseH-like_sf"/>
</dbReference>
<dbReference type="InterPro" id="IPR017894">
    <property type="entry name" value="HTH_IS21_transposase_type"/>
</dbReference>
<keyword evidence="4" id="KW-0233">DNA recombination</keyword>
<feature type="domain" description="HTH IS21-type" evidence="5">
    <location>
        <begin position="8"/>
        <end position="68"/>
    </location>
</feature>
<dbReference type="GO" id="GO:0006310">
    <property type="term" value="P:DNA recombination"/>
    <property type="evidence" value="ECO:0007669"/>
    <property type="project" value="UniProtKB-KW"/>
</dbReference>
<gene>
    <name evidence="7" type="ORF">GNP93_25685</name>
</gene>
<accession>A0A7X3CUY7</accession>
<dbReference type="PROSITE" id="PS50994">
    <property type="entry name" value="INTEGRASE"/>
    <property type="match status" value="1"/>
</dbReference>
<comment type="similarity">
    <text evidence="1">Belongs to the transposase IS21/IS408/IS1162 family.</text>
</comment>
<dbReference type="PROSITE" id="PS50531">
    <property type="entry name" value="HTH_IS21"/>
    <property type="match status" value="1"/>
</dbReference>
<reference evidence="7 8" key="1">
    <citation type="submission" date="2019-11" db="EMBL/GenBank/DDBJ databases">
        <title>Draft genome sequences of five Paenibacillus species of dairy origin.</title>
        <authorList>
            <person name="Olajide A.M."/>
            <person name="Chen S."/>
            <person name="Lapointe G."/>
        </authorList>
    </citation>
    <scope>NUCLEOTIDE SEQUENCE [LARGE SCALE GENOMIC DNA]</scope>
    <source>
        <strain evidence="7 8">2CS3</strain>
    </source>
</reference>
<dbReference type="GO" id="GO:0032196">
    <property type="term" value="P:transposition"/>
    <property type="evidence" value="ECO:0007669"/>
    <property type="project" value="UniProtKB-KW"/>
</dbReference>
<dbReference type="RefSeq" id="WP_155615815.1">
    <property type="nucleotide sequence ID" value="NZ_WNZX01000039.1"/>
</dbReference>
<proteinExistence type="inferred from homology"/>
<dbReference type="Pfam" id="PF00665">
    <property type="entry name" value="rve"/>
    <property type="match status" value="1"/>
</dbReference>
<dbReference type="GO" id="GO:0015074">
    <property type="term" value="P:DNA integration"/>
    <property type="evidence" value="ECO:0007669"/>
    <property type="project" value="InterPro"/>
</dbReference>
<dbReference type="Proteomes" id="UP000450917">
    <property type="component" value="Unassembled WGS sequence"/>
</dbReference>
<sequence>MNFERKEEMFWVIQDLKKKGWSITAIADELQISWPTAKKYTKEIPKKQTRPARGSKLDPYKAYIRQRIEEGTTNCEVLFDELRAKGYTGGKTILKDYVQGFRSAPRKQGVPRYETAPGEQAQVDWMDCGIQNFEGKRRRIYGFIMTMGYSRKRYVCFTDTMKMDSFLRCMRQAFEYFGGIPKKVLFDNMKTVVQKRLLKEVVLTSVFADFAHYYGFQVDVCKPGKPRTKGKVENSVKYVRQNFLQRKHEPALEAWNQDALQWLETVANAKPNATTGVPPEERFQDEIKALSPISGIAPYVVAKWEKRLVWDGYISVKSKKYTVPSHLGLKEVRIRWIDSDHFEVWDHEQKITTYRINEETGKTTIYRPEHLPKLKGALEEGDYGLATSPHVQKAPEVETRSLDYYELIGEEEFLVCKP</sequence>
<protein>
    <submittedName>
        <fullName evidence="7">IS21 family transposase</fullName>
    </submittedName>
</protein>
<dbReference type="AlphaFoldDB" id="A0A7X3CUY7"/>
<evidence type="ECO:0000259" key="6">
    <source>
        <dbReference type="PROSITE" id="PS50994"/>
    </source>
</evidence>
<evidence type="ECO:0000256" key="3">
    <source>
        <dbReference type="ARBA" id="ARBA00023125"/>
    </source>
</evidence>
<dbReference type="PANTHER" id="PTHR35004">
    <property type="entry name" value="TRANSPOSASE RV3428C-RELATED"/>
    <property type="match status" value="1"/>
</dbReference>
<evidence type="ECO:0000313" key="7">
    <source>
        <dbReference type="EMBL" id="MUG73987.1"/>
    </source>
</evidence>
<dbReference type="NCBIfam" id="NF033546">
    <property type="entry name" value="transpos_IS21"/>
    <property type="match status" value="1"/>
</dbReference>
<dbReference type="Gene3D" id="3.30.420.10">
    <property type="entry name" value="Ribonuclease H-like superfamily/Ribonuclease H"/>
    <property type="match status" value="1"/>
</dbReference>
<dbReference type="EMBL" id="WNZX01000039">
    <property type="protein sequence ID" value="MUG73987.1"/>
    <property type="molecule type" value="Genomic_DNA"/>
</dbReference>
<evidence type="ECO:0000256" key="1">
    <source>
        <dbReference type="ARBA" id="ARBA00009277"/>
    </source>
</evidence>
<evidence type="ECO:0000313" key="8">
    <source>
        <dbReference type="Proteomes" id="UP000450917"/>
    </source>
</evidence>
<organism evidence="7 8">
    <name type="scientific">Paenibacillus validus</name>
    <dbReference type="NCBI Taxonomy" id="44253"/>
    <lineage>
        <taxon>Bacteria</taxon>
        <taxon>Bacillati</taxon>
        <taxon>Bacillota</taxon>
        <taxon>Bacilli</taxon>
        <taxon>Bacillales</taxon>
        <taxon>Paenibacillaceae</taxon>
        <taxon>Paenibacillus</taxon>
    </lineage>
</organism>
<keyword evidence="8" id="KW-1185">Reference proteome</keyword>
<keyword evidence="3" id="KW-0238">DNA-binding</keyword>
<keyword evidence="2" id="KW-0815">Transposition</keyword>
<dbReference type="GO" id="GO:0003677">
    <property type="term" value="F:DNA binding"/>
    <property type="evidence" value="ECO:0007669"/>
    <property type="project" value="UniProtKB-KW"/>
</dbReference>
<feature type="domain" description="Integrase catalytic" evidence="6">
    <location>
        <begin position="113"/>
        <end position="287"/>
    </location>
</feature>
<evidence type="ECO:0000259" key="5">
    <source>
        <dbReference type="PROSITE" id="PS50531"/>
    </source>
</evidence>